<organism evidence="1 2">
    <name type="scientific">Streptomyces chisholmiae</name>
    <dbReference type="NCBI Taxonomy" id="3075540"/>
    <lineage>
        <taxon>Bacteria</taxon>
        <taxon>Bacillati</taxon>
        <taxon>Actinomycetota</taxon>
        <taxon>Actinomycetes</taxon>
        <taxon>Kitasatosporales</taxon>
        <taxon>Streptomycetaceae</taxon>
        <taxon>Streptomyces</taxon>
    </lineage>
</organism>
<protein>
    <submittedName>
        <fullName evidence="1">Uncharacterized protein</fullName>
    </submittedName>
</protein>
<keyword evidence="2" id="KW-1185">Reference proteome</keyword>
<reference evidence="2" key="1">
    <citation type="submission" date="2023-07" db="EMBL/GenBank/DDBJ databases">
        <title>30 novel species of actinomycetes from the DSMZ collection.</title>
        <authorList>
            <person name="Nouioui I."/>
        </authorList>
    </citation>
    <scope>NUCLEOTIDE SEQUENCE [LARGE SCALE GENOMIC DNA]</scope>
    <source>
        <strain evidence="2">DSM 44915</strain>
    </source>
</reference>
<dbReference type="Proteomes" id="UP001183410">
    <property type="component" value="Unassembled WGS sequence"/>
</dbReference>
<accession>A0ABU2JSD2</accession>
<evidence type="ECO:0000313" key="2">
    <source>
        <dbReference type="Proteomes" id="UP001183410"/>
    </source>
</evidence>
<evidence type="ECO:0000313" key="1">
    <source>
        <dbReference type="EMBL" id="MDT0267639.1"/>
    </source>
</evidence>
<comment type="caution">
    <text evidence="1">The sequence shown here is derived from an EMBL/GenBank/DDBJ whole genome shotgun (WGS) entry which is preliminary data.</text>
</comment>
<dbReference type="RefSeq" id="WP_311667724.1">
    <property type="nucleotide sequence ID" value="NZ_JAVREO010000008.1"/>
</dbReference>
<dbReference type="EMBL" id="JAVREO010000008">
    <property type="protein sequence ID" value="MDT0267639.1"/>
    <property type="molecule type" value="Genomic_DNA"/>
</dbReference>
<sequence length="162" mass="17757">MTPLPAWPPPPTAVRRLLHPDGPEGDAADALEAPHPWDLCALTGDLAEAVWTWLDDVAVWLNATYAAQDHQVIPACWPHHPSIAHDLAALAFSRLDVYQASTAAYVGRWHHDLEDLHRRMTTTLGPNSPCHRGNHDAHPRQLTAEAANHAITTRAQSEPPAP</sequence>
<proteinExistence type="predicted"/>
<name>A0ABU2JSD2_9ACTN</name>
<gene>
    <name evidence="1" type="ORF">RM844_15230</name>
</gene>